<dbReference type="STRING" id="142588.SAMN04488559_11099"/>
<dbReference type="AlphaFoldDB" id="A0A1H9T4L6"/>
<protein>
    <submittedName>
        <fullName evidence="1">DNA alkylation repair enzyme</fullName>
    </submittedName>
</protein>
<name>A0A1H9T4L6_9LACT</name>
<dbReference type="PANTHER" id="PTHR41291:SF1">
    <property type="entry name" value="DNA ALKYLATION REPAIR PROTEIN"/>
    <property type="match status" value="1"/>
</dbReference>
<dbReference type="EMBL" id="FOHA01000010">
    <property type="protein sequence ID" value="SER91689.1"/>
    <property type="molecule type" value="Genomic_DNA"/>
</dbReference>
<evidence type="ECO:0000313" key="2">
    <source>
        <dbReference type="Proteomes" id="UP000198948"/>
    </source>
</evidence>
<dbReference type="RefSeq" id="WP_092652516.1">
    <property type="nucleotide sequence ID" value="NZ_FOHA01000010.1"/>
</dbReference>
<dbReference type="PANTHER" id="PTHR41291">
    <property type="entry name" value="DNA ALKYLATION REPAIR PROTEIN"/>
    <property type="match status" value="1"/>
</dbReference>
<dbReference type="OrthoDB" id="9801369at2"/>
<reference evidence="1 2" key="1">
    <citation type="submission" date="2016-10" db="EMBL/GenBank/DDBJ databases">
        <authorList>
            <person name="de Groot N.N."/>
        </authorList>
    </citation>
    <scope>NUCLEOTIDE SEQUENCE [LARGE SCALE GENOMIC DNA]</scope>
    <source>
        <strain evidence="1 2">DSM 13760</strain>
    </source>
</reference>
<dbReference type="Proteomes" id="UP000198948">
    <property type="component" value="Unassembled WGS sequence"/>
</dbReference>
<dbReference type="Pfam" id="PF08713">
    <property type="entry name" value="DNA_alkylation"/>
    <property type="match status" value="1"/>
</dbReference>
<dbReference type="InterPro" id="IPR014825">
    <property type="entry name" value="DNA_alkylation"/>
</dbReference>
<dbReference type="InterPro" id="IPR016024">
    <property type="entry name" value="ARM-type_fold"/>
</dbReference>
<organism evidence="1 2">
    <name type="scientific">Isobaculum melis</name>
    <dbReference type="NCBI Taxonomy" id="142588"/>
    <lineage>
        <taxon>Bacteria</taxon>
        <taxon>Bacillati</taxon>
        <taxon>Bacillota</taxon>
        <taxon>Bacilli</taxon>
        <taxon>Lactobacillales</taxon>
        <taxon>Carnobacteriaceae</taxon>
        <taxon>Isobaculum</taxon>
    </lineage>
</organism>
<gene>
    <name evidence="1" type="ORF">SAMN04488559_11099</name>
</gene>
<evidence type="ECO:0000313" key="1">
    <source>
        <dbReference type="EMBL" id="SER91689.1"/>
    </source>
</evidence>
<sequence length="236" mass="26337">MTLAEIMIELEALGTAQTRKTFMTHGAPSNCYGVKIGDLKKHLLKKVKHQQELCLALFATGNTDAQYLAGLGINPQKMTKADIQLWLKQSNWSAIDDSIVAGVAAESPFALELARQWLSMSDFKAQNVGWLTFGKYLTICSNDQVSEAEVQALLQRLKKEIHTAPNAIRYSMNQFIIYVGTYLPDFTNSALEIADEIRSVEVKLATKGCRLPDPIVKIQKVKDNNRLGVKRKHVIC</sequence>
<proteinExistence type="predicted"/>
<keyword evidence="2" id="KW-1185">Reference proteome</keyword>
<dbReference type="SUPFAM" id="SSF48371">
    <property type="entry name" value="ARM repeat"/>
    <property type="match status" value="1"/>
</dbReference>
<accession>A0A1H9T4L6</accession>